<dbReference type="GO" id="GO:0016491">
    <property type="term" value="F:oxidoreductase activity"/>
    <property type="evidence" value="ECO:0007669"/>
    <property type="project" value="UniProtKB-KW"/>
</dbReference>
<evidence type="ECO:0000313" key="3">
    <source>
        <dbReference type="EMBL" id="PAV58389.1"/>
    </source>
</evidence>
<evidence type="ECO:0000256" key="1">
    <source>
        <dbReference type="ARBA" id="ARBA00023002"/>
    </source>
</evidence>
<dbReference type="InterPro" id="IPR020904">
    <property type="entry name" value="Sc_DH/Rdtase_CS"/>
</dbReference>
<dbReference type="PRINTS" id="PR00080">
    <property type="entry name" value="SDRFAMILY"/>
</dbReference>
<keyword evidence="4" id="KW-1185">Reference proteome</keyword>
<keyword evidence="1" id="KW-0560">Oxidoreductase</keyword>
<dbReference type="PANTHER" id="PTHR43313:SF7">
    <property type="entry name" value="17-BETA-HYDROXYSTEROID DEHYDROGENASE TYPE 6"/>
    <property type="match status" value="1"/>
</dbReference>
<dbReference type="STRING" id="2018661.A0A2A2J9W6"/>
<protein>
    <submittedName>
        <fullName evidence="3">Uncharacterized protein</fullName>
    </submittedName>
</protein>
<reference evidence="3 4" key="1">
    <citation type="journal article" date="2017" name="Curr. Biol.">
        <title>Genome architecture and evolution of a unichromosomal asexual nematode.</title>
        <authorList>
            <person name="Fradin H."/>
            <person name="Zegar C."/>
            <person name="Gutwein M."/>
            <person name="Lucas J."/>
            <person name="Kovtun M."/>
            <person name="Corcoran D."/>
            <person name="Baugh L.R."/>
            <person name="Kiontke K."/>
            <person name="Gunsalus K."/>
            <person name="Fitch D.H."/>
            <person name="Piano F."/>
        </authorList>
    </citation>
    <scope>NUCLEOTIDE SEQUENCE [LARGE SCALE GENOMIC DNA]</scope>
    <source>
        <strain evidence="3">PF1309</strain>
    </source>
</reference>
<dbReference type="SUPFAM" id="SSF51735">
    <property type="entry name" value="NAD(P)-binding Rossmann-fold domains"/>
    <property type="match status" value="1"/>
</dbReference>
<dbReference type="OrthoDB" id="2102561at2759"/>
<dbReference type="PANTHER" id="PTHR43313">
    <property type="entry name" value="SHORT-CHAIN DEHYDROGENASE/REDUCTASE FAMILY 9C"/>
    <property type="match status" value="1"/>
</dbReference>
<comment type="similarity">
    <text evidence="2">Belongs to the short-chain dehydrogenases/reductases (SDR) family.</text>
</comment>
<organism evidence="3 4">
    <name type="scientific">Diploscapter pachys</name>
    <dbReference type="NCBI Taxonomy" id="2018661"/>
    <lineage>
        <taxon>Eukaryota</taxon>
        <taxon>Metazoa</taxon>
        <taxon>Ecdysozoa</taxon>
        <taxon>Nematoda</taxon>
        <taxon>Chromadorea</taxon>
        <taxon>Rhabditida</taxon>
        <taxon>Rhabditina</taxon>
        <taxon>Rhabditomorpha</taxon>
        <taxon>Rhabditoidea</taxon>
        <taxon>Rhabditidae</taxon>
        <taxon>Diploscapter</taxon>
    </lineage>
</organism>
<gene>
    <name evidence="3" type="ORF">WR25_23930</name>
</gene>
<dbReference type="Proteomes" id="UP000218231">
    <property type="component" value="Unassembled WGS sequence"/>
</dbReference>
<dbReference type="InterPro" id="IPR002347">
    <property type="entry name" value="SDR_fam"/>
</dbReference>
<evidence type="ECO:0000256" key="2">
    <source>
        <dbReference type="RuleBase" id="RU000363"/>
    </source>
</evidence>
<dbReference type="InterPro" id="IPR036291">
    <property type="entry name" value="NAD(P)-bd_dom_sf"/>
</dbReference>
<evidence type="ECO:0000313" key="4">
    <source>
        <dbReference type="Proteomes" id="UP000218231"/>
    </source>
</evidence>
<dbReference type="PROSITE" id="PS00061">
    <property type="entry name" value="ADH_SHORT"/>
    <property type="match status" value="1"/>
</dbReference>
<name>A0A2A2J9W6_9BILA</name>
<accession>A0A2A2J9W6</accession>
<sequence length="327" mass="36949">MLAYFIIRLFIEKLEIDHLEKRPILITGCDSGFGKLLALKCLSRGMPVFAGCLTENGMDDLRLEAKKLQHGQLYAIQMDVTNDESVKKTYKYIEQHLNGGGLHAIVNNAGVAGNTLYDDFLTVDDYKNTAEVNTWGVVRVSQTFKPLVKRTRGRIVTIASMLDRISIPNIGPYTVSKYAVNAYCDIIRRELHHFGVSVHTLEPGFFQTAIIDHKATTNRMQKTWERAPESVKEEYGQEFLRMTEFHMSELLSQISSPHVEIVVDALFHALTAKFPRSRYVIGKDANYLAVPFSHLHTDIQDAIMIALQYLRGAPKPAAANRLPKIIQ</sequence>
<dbReference type="AlphaFoldDB" id="A0A2A2J9W6"/>
<dbReference type="PRINTS" id="PR00081">
    <property type="entry name" value="GDHRDH"/>
</dbReference>
<dbReference type="EMBL" id="LIAE01010584">
    <property type="protein sequence ID" value="PAV58389.1"/>
    <property type="molecule type" value="Genomic_DNA"/>
</dbReference>
<dbReference type="Gene3D" id="3.40.50.720">
    <property type="entry name" value="NAD(P)-binding Rossmann-like Domain"/>
    <property type="match status" value="1"/>
</dbReference>
<dbReference type="GO" id="GO:0008202">
    <property type="term" value="P:steroid metabolic process"/>
    <property type="evidence" value="ECO:0007669"/>
    <property type="project" value="TreeGrafter"/>
</dbReference>
<dbReference type="Pfam" id="PF00106">
    <property type="entry name" value="adh_short"/>
    <property type="match status" value="1"/>
</dbReference>
<comment type="caution">
    <text evidence="3">The sequence shown here is derived from an EMBL/GenBank/DDBJ whole genome shotgun (WGS) entry which is preliminary data.</text>
</comment>
<proteinExistence type="inferred from homology"/>